<evidence type="ECO:0000313" key="1">
    <source>
        <dbReference type="EMBL" id="GKV35077.1"/>
    </source>
</evidence>
<keyword evidence="2" id="KW-1185">Reference proteome</keyword>
<comment type="caution">
    <text evidence="1">The sequence shown here is derived from an EMBL/GenBank/DDBJ whole genome shotgun (WGS) entry which is preliminary data.</text>
</comment>
<protein>
    <submittedName>
        <fullName evidence="1">Uncharacterized protein</fullName>
    </submittedName>
</protein>
<evidence type="ECO:0000313" key="2">
    <source>
        <dbReference type="Proteomes" id="UP001054252"/>
    </source>
</evidence>
<accession>A0AAV5LDL7</accession>
<sequence length="46" mass="4828">MAEVTACFDGSDIQSGTLFTITSSLGCLLLLLDTWALVDATAEGYN</sequence>
<proteinExistence type="predicted"/>
<name>A0AAV5LDL7_9ROSI</name>
<dbReference type="Proteomes" id="UP001054252">
    <property type="component" value="Unassembled WGS sequence"/>
</dbReference>
<dbReference type="AlphaFoldDB" id="A0AAV5LDL7"/>
<organism evidence="1 2">
    <name type="scientific">Rubroshorea leprosula</name>
    <dbReference type="NCBI Taxonomy" id="152421"/>
    <lineage>
        <taxon>Eukaryota</taxon>
        <taxon>Viridiplantae</taxon>
        <taxon>Streptophyta</taxon>
        <taxon>Embryophyta</taxon>
        <taxon>Tracheophyta</taxon>
        <taxon>Spermatophyta</taxon>
        <taxon>Magnoliopsida</taxon>
        <taxon>eudicotyledons</taxon>
        <taxon>Gunneridae</taxon>
        <taxon>Pentapetalae</taxon>
        <taxon>rosids</taxon>
        <taxon>malvids</taxon>
        <taxon>Malvales</taxon>
        <taxon>Dipterocarpaceae</taxon>
        <taxon>Rubroshorea</taxon>
    </lineage>
</organism>
<reference evidence="1 2" key="1">
    <citation type="journal article" date="2021" name="Commun. Biol.">
        <title>The genome of Shorea leprosula (Dipterocarpaceae) highlights the ecological relevance of drought in aseasonal tropical rainforests.</title>
        <authorList>
            <person name="Ng K.K.S."/>
            <person name="Kobayashi M.J."/>
            <person name="Fawcett J.A."/>
            <person name="Hatakeyama M."/>
            <person name="Paape T."/>
            <person name="Ng C.H."/>
            <person name="Ang C.C."/>
            <person name="Tnah L.H."/>
            <person name="Lee C.T."/>
            <person name="Nishiyama T."/>
            <person name="Sese J."/>
            <person name="O'Brien M.J."/>
            <person name="Copetti D."/>
            <person name="Mohd Noor M.I."/>
            <person name="Ong R.C."/>
            <person name="Putra M."/>
            <person name="Sireger I.Z."/>
            <person name="Indrioko S."/>
            <person name="Kosugi Y."/>
            <person name="Izuno A."/>
            <person name="Isagi Y."/>
            <person name="Lee S.L."/>
            <person name="Shimizu K.K."/>
        </authorList>
    </citation>
    <scope>NUCLEOTIDE SEQUENCE [LARGE SCALE GENOMIC DNA]</scope>
    <source>
        <strain evidence="1">214</strain>
    </source>
</reference>
<dbReference type="EMBL" id="BPVZ01000108">
    <property type="protein sequence ID" value="GKV35077.1"/>
    <property type="molecule type" value="Genomic_DNA"/>
</dbReference>
<gene>
    <name evidence="1" type="ORF">SLEP1_g43391</name>
</gene>